<organism evidence="11">
    <name type="scientific">Acerihabitans sp. KWT182</name>
    <dbReference type="NCBI Taxonomy" id="3157919"/>
    <lineage>
        <taxon>Bacteria</taxon>
        <taxon>Pseudomonadati</taxon>
        <taxon>Pseudomonadota</taxon>
        <taxon>Gammaproteobacteria</taxon>
        <taxon>Enterobacterales</taxon>
        <taxon>Pectobacteriaceae</taxon>
        <taxon>Acerihabitans</taxon>
    </lineage>
</organism>
<evidence type="ECO:0000256" key="8">
    <source>
        <dbReference type="RuleBase" id="RU363032"/>
    </source>
</evidence>
<feature type="transmembrane region" description="Helical" evidence="8">
    <location>
        <begin position="178"/>
        <end position="201"/>
    </location>
</feature>
<keyword evidence="2 8" id="KW-0813">Transport</keyword>
<feature type="compositionally biased region" description="Basic residues" evidence="9">
    <location>
        <begin position="18"/>
        <end position="28"/>
    </location>
</feature>
<dbReference type="Pfam" id="PF00528">
    <property type="entry name" value="BPD_transp_1"/>
    <property type="match status" value="1"/>
</dbReference>
<dbReference type="PANTHER" id="PTHR30193">
    <property type="entry name" value="ABC TRANSPORTER PERMEASE PROTEIN"/>
    <property type="match status" value="1"/>
</dbReference>
<evidence type="ECO:0000256" key="3">
    <source>
        <dbReference type="ARBA" id="ARBA00022475"/>
    </source>
</evidence>
<name>A0AAU7QE96_9GAMM</name>
<evidence type="ECO:0000256" key="9">
    <source>
        <dbReference type="SAM" id="MobiDB-lite"/>
    </source>
</evidence>
<dbReference type="GO" id="GO:0005886">
    <property type="term" value="C:plasma membrane"/>
    <property type="evidence" value="ECO:0007669"/>
    <property type="project" value="UniProtKB-SubCell"/>
</dbReference>
<dbReference type="SUPFAM" id="SSF161098">
    <property type="entry name" value="MetI-like"/>
    <property type="match status" value="1"/>
</dbReference>
<feature type="transmembrane region" description="Helical" evidence="8">
    <location>
        <begin position="33"/>
        <end position="61"/>
    </location>
</feature>
<comment type="similarity">
    <text evidence="8">Belongs to the binding-protein-dependent transport system permease family.</text>
</comment>
<feature type="region of interest" description="Disordered" evidence="9">
    <location>
        <begin position="1"/>
        <end position="28"/>
    </location>
</feature>
<evidence type="ECO:0000259" key="10">
    <source>
        <dbReference type="PROSITE" id="PS50928"/>
    </source>
</evidence>
<dbReference type="InterPro" id="IPR000515">
    <property type="entry name" value="MetI-like"/>
</dbReference>
<feature type="domain" description="ABC transmembrane type-1" evidence="10">
    <location>
        <begin position="93"/>
        <end position="305"/>
    </location>
</feature>
<feature type="transmembrane region" description="Helical" evidence="8">
    <location>
        <begin position="238"/>
        <end position="261"/>
    </location>
</feature>
<dbReference type="PANTHER" id="PTHR30193:SF37">
    <property type="entry name" value="INNER MEMBRANE ABC TRANSPORTER PERMEASE PROTEIN YCJO"/>
    <property type="match status" value="1"/>
</dbReference>
<keyword evidence="6 8" id="KW-1133">Transmembrane helix</keyword>
<feature type="transmembrane region" description="Helical" evidence="8">
    <location>
        <begin position="281"/>
        <end position="304"/>
    </location>
</feature>
<dbReference type="CDD" id="cd06261">
    <property type="entry name" value="TM_PBP2"/>
    <property type="match status" value="1"/>
</dbReference>
<evidence type="ECO:0000256" key="2">
    <source>
        <dbReference type="ARBA" id="ARBA00022448"/>
    </source>
</evidence>
<keyword evidence="5 8" id="KW-0812">Transmembrane</keyword>
<reference evidence="11" key="1">
    <citation type="submission" date="2024-06" db="EMBL/GenBank/DDBJ databases">
        <authorList>
            <person name="Coelho C."/>
            <person name="Bento M."/>
            <person name="Garcia E."/>
            <person name="Camelo A."/>
            <person name="Brandao I."/>
            <person name="Espirito Santo C."/>
            <person name="Trovao J."/>
            <person name="Verissimo A."/>
            <person name="Costa J."/>
            <person name="Tiago I."/>
        </authorList>
    </citation>
    <scope>NUCLEOTIDE SEQUENCE</scope>
    <source>
        <strain evidence="11">KWT182</strain>
    </source>
</reference>
<proteinExistence type="inferred from homology"/>
<evidence type="ECO:0000256" key="6">
    <source>
        <dbReference type="ARBA" id="ARBA00022989"/>
    </source>
</evidence>
<comment type="subcellular location">
    <subcellularLocation>
        <location evidence="1">Cell inner membrane</location>
        <topology evidence="1">Multi-pass membrane protein</topology>
    </subcellularLocation>
    <subcellularLocation>
        <location evidence="8">Cell membrane</location>
        <topology evidence="8">Multi-pass membrane protein</topology>
    </subcellularLocation>
</comment>
<protein>
    <submittedName>
        <fullName evidence="11">Sugar ABC transporter permease</fullName>
    </submittedName>
</protein>
<keyword evidence="4" id="KW-0997">Cell inner membrane</keyword>
<sequence>MHPAVNASRRGAPDASHRRGAAKRSKRLTQRRGFWPAVFLAPALAGFCAFTLFPAAASLALSFTRWNLNTLPKWVGLDNYVNMVSDPTARKVFWNTVYFTLVTVPVLLVIPLLLAIALNQKIPGVRFFRAAYFLPVISSMVAMAMVWQWMYNADFGLINYVLELLGIDGPKWMTDEHWAMPAVMITSIWKSIGFNMMLFLAGLQGISSSYYEAAEIDGANAVHKFWYITLPSLRPTTLFVTVITLINSFQVFDQVMVMTGGGPNRSSSVLVHYIYQNGFQFYRMGYASALGWALTLFVLLLTLAQFRLNRSRGME</sequence>
<dbReference type="GO" id="GO:0055085">
    <property type="term" value="P:transmembrane transport"/>
    <property type="evidence" value="ECO:0007669"/>
    <property type="project" value="InterPro"/>
</dbReference>
<accession>A0AAU7QE96</accession>
<evidence type="ECO:0000256" key="4">
    <source>
        <dbReference type="ARBA" id="ARBA00022519"/>
    </source>
</evidence>
<evidence type="ECO:0000256" key="1">
    <source>
        <dbReference type="ARBA" id="ARBA00004429"/>
    </source>
</evidence>
<keyword evidence="3" id="KW-1003">Cell membrane</keyword>
<evidence type="ECO:0000256" key="7">
    <source>
        <dbReference type="ARBA" id="ARBA00023136"/>
    </source>
</evidence>
<gene>
    <name evidence="11" type="ORF">ABK905_11315</name>
</gene>
<keyword evidence="7 8" id="KW-0472">Membrane</keyword>
<feature type="transmembrane region" description="Helical" evidence="8">
    <location>
        <begin position="97"/>
        <end position="118"/>
    </location>
</feature>
<evidence type="ECO:0000256" key="5">
    <source>
        <dbReference type="ARBA" id="ARBA00022692"/>
    </source>
</evidence>
<evidence type="ECO:0000313" key="11">
    <source>
        <dbReference type="EMBL" id="XBS71463.1"/>
    </source>
</evidence>
<dbReference type="AlphaFoldDB" id="A0AAU7QE96"/>
<dbReference type="InterPro" id="IPR035906">
    <property type="entry name" value="MetI-like_sf"/>
</dbReference>
<dbReference type="PROSITE" id="PS50928">
    <property type="entry name" value="ABC_TM1"/>
    <property type="match status" value="1"/>
</dbReference>
<dbReference type="InterPro" id="IPR051393">
    <property type="entry name" value="ABC_transporter_permease"/>
</dbReference>
<feature type="transmembrane region" description="Helical" evidence="8">
    <location>
        <begin position="130"/>
        <end position="150"/>
    </location>
</feature>
<dbReference type="Gene3D" id="1.10.3720.10">
    <property type="entry name" value="MetI-like"/>
    <property type="match status" value="1"/>
</dbReference>
<dbReference type="EMBL" id="CP157947">
    <property type="protein sequence ID" value="XBS71463.1"/>
    <property type="molecule type" value="Genomic_DNA"/>
</dbReference>